<feature type="region of interest" description="Disordered" evidence="1">
    <location>
        <begin position="1"/>
        <end position="34"/>
    </location>
</feature>
<sequence>MSSNGSSSRRVNFSPDINDKQNISLKSNYRVAGGNRRRAAAGISGFRVPKSSLSSSSSSQAGFSPMNFLCRLSNKVVRALRMVSLRRRRTSPKVSSSYPPSSSSSSSTNHHYNNLARSRSYVNHHHVDSHQSEAIEDCIQFINSSSSFQRSNSVSAC</sequence>
<reference evidence="2 3" key="1">
    <citation type="journal article" date="2018" name="Science">
        <title>The opium poppy genome and morphinan production.</title>
        <authorList>
            <person name="Guo L."/>
            <person name="Winzer T."/>
            <person name="Yang X."/>
            <person name="Li Y."/>
            <person name="Ning Z."/>
            <person name="He Z."/>
            <person name="Teodor R."/>
            <person name="Lu Y."/>
            <person name="Bowser T.A."/>
            <person name="Graham I.A."/>
            <person name="Ye K."/>
        </authorList>
    </citation>
    <scope>NUCLEOTIDE SEQUENCE [LARGE SCALE GENOMIC DNA]</scope>
    <source>
        <strain evidence="3">cv. HN1</strain>
        <tissue evidence="2">Leaves</tissue>
    </source>
</reference>
<gene>
    <name evidence="2" type="ORF">C5167_047138</name>
</gene>
<accession>A0A4Y7LJD1</accession>
<keyword evidence="3" id="KW-1185">Reference proteome</keyword>
<dbReference type="OrthoDB" id="727341at2759"/>
<protein>
    <recommendedName>
        <fullName evidence="4">Josephin-like protein</fullName>
    </recommendedName>
</protein>
<evidence type="ECO:0000256" key="1">
    <source>
        <dbReference type="SAM" id="MobiDB-lite"/>
    </source>
</evidence>
<feature type="region of interest" description="Disordered" evidence="1">
    <location>
        <begin position="84"/>
        <end position="112"/>
    </location>
</feature>
<evidence type="ECO:0000313" key="3">
    <source>
        <dbReference type="Proteomes" id="UP000316621"/>
    </source>
</evidence>
<dbReference type="EMBL" id="CM010725">
    <property type="protein sequence ID" value="RZC84351.1"/>
    <property type="molecule type" value="Genomic_DNA"/>
</dbReference>
<name>A0A4Y7LJD1_PAPSO</name>
<dbReference type="Gramene" id="RZC84351">
    <property type="protein sequence ID" value="RZC84351"/>
    <property type="gene ID" value="C5167_047138"/>
</dbReference>
<dbReference type="STRING" id="3469.A0A4Y7LJD1"/>
<dbReference type="PANTHER" id="PTHR34355">
    <property type="entry name" value="JOSEPHIN-LIKE PROTEIN"/>
    <property type="match status" value="1"/>
</dbReference>
<evidence type="ECO:0000313" key="2">
    <source>
        <dbReference type="EMBL" id="RZC84351.1"/>
    </source>
</evidence>
<feature type="compositionally biased region" description="Polar residues" evidence="1">
    <location>
        <begin position="1"/>
        <end position="11"/>
    </location>
</feature>
<organism evidence="2 3">
    <name type="scientific">Papaver somniferum</name>
    <name type="common">Opium poppy</name>
    <dbReference type="NCBI Taxonomy" id="3469"/>
    <lineage>
        <taxon>Eukaryota</taxon>
        <taxon>Viridiplantae</taxon>
        <taxon>Streptophyta</taxon>
        <taxon>Embryophyta</taxon>
        <taxon>Tracheophyta</taxon>
        <taxon>Spermatophyta</taxon>
        <taxon>Magnoliopsida</taxon>
        <taxon>Ranunculales</taxon>
        <taxon>Papaveraceae</taxon>
        <taxon>Papaveroideae</taxon>
        <taxon>Papaver</taxon>
    </lineage>
</organism>
<feature type="compositionally biased region" description="Low complexity" evidence="1">
    <location>
        <begin position="92"/>
        <end position="107"/>
    </location>
</feature>
<dbReference type="Proteomes" id="UP000316621">
    <property type="component" value="Chromosome 11"/>
</dbReference>
<evidence type="ECO:0008006" key="4">
    <source>
        <dbReference type="Google" id="ProtNLM"/>
    </source>
</evidence>
<proteinExistence type="predicted"/>
<dbReference type="OMA" id="ARAVCII"/>
<dbReference type="AlphaFoldDB" id="A0A4Y7LJD1"/>
<dbReference type="PANTHER" id="PTHR34355:SF1">
    <property type="entry name" value="JOSEPHIN-LIKE PROTEIN"/>
    <property type="match status" value="1"/>
</dbReference>